<dbReference type="InterPro" id="IPR011659">
    <property type="entry name" value="WD40"/>
</dbReference>
<dbReference type="Pfam" id="PF19077">
    <property type="entry name" value="Big_13"/>
    <property type="match status" value="14"/>
</dbReference>
<feature type="domain" description="Bacterial Ig-like" evidence="4">
    <location>
        <begin position="1748"/>
        <end position="1839"/>
    </location>
</feature>
<feature type="domain" description="Bacterial Ig-like" evidence="4">
    <location>
        <begin position="2156"/>
        <end position="2247"/>
    </location>
</feature>
<feature type="domain" description="Bacterial Ig-like" evidence="4">
    <location>
        <begin position="1135"/>
        <end position="1227"/>
    </location>
</feature>
<feature type="compositionally biased region" description="Low complexity" evidence="1">
    <location>
        <begin position="322"/>
        <end position="334"/>
    </location>
</feature>
<feature type="domain" description="Bacterial Ig-like" evidence="4">
    <location>
        <begin position="1442"/>
        <end position="1533"/>
    </location>
</feature>
<dbReference type="InterPro" id="IPR041690">
    <property type="entry name" value="Cadherin_5"/>
</dbReference>
<dbReference type="SUPFAM" id="SSF69322">
    <property type="entry name" value="Tricorn protease domain 2"/>
    <property type="match status" value="1"/>
</dbReference>
<keyword evidence="6" id="KW-1185">Reference proteome</keyword>
<dbReference type="Pfam" id="PF17892">
    <property type="entry name" value="Cadherin_5"/>
    <property type="match status" value="1"/>
</dbReference>
<evidence type="ECO:0000259" key="4">
    <source>
        <dbReference type="Pfam" id="PF19077"/>
    </source>
</evidence>
<evidence type="ECO:0000259" key="2">
    <source>
        <dbReference type="Pfam" id="PF04773"/>
    </source>
</evidence>
<feature type="domain" description="Bacterial Ig-like" evidence="4">
    <location>
        <begin position="2359"/>
        <end position="2451"/>
    </location>
</feature>
<feature type="domain" description="Bacterial Ig-like" evidence="4">
    <location>
        <begin position="1544"/>
        <end position="1635"/>
    </location>
</feature>
<feature type="domain" description="Bacterial Ig-like" evidence="4">
    <location>
        <begin position="1952"/>
        <end position="2043"/>
    </location>
</feature>
<dbReference type="PANTHER" id="PTHR36842">
    <property type="entry name" value="PROTEIN TOLB HOMOLOG"/>
    <property type="match status" value="1"/>
</dbReference>
<dbReference type="Pfam" id="PF07676">
    <property type="entry name" value="PD40"/>
    <property type="match status" value="1"/>
</dbReference>
<dbReference type="SUPFAM" id="SSF110296">
    <property type="entry name" value="Oligoxyloglucan reducing end-specific cellobiohydrolase"/>
    <property type="match status" value="2"/>
</dbReference>
<feature type="domain" description="Bacterial Ig-like" evidence="4">
    <location>
        <begin position="1646"/>
        <end position="1737"/>
    </location>
</feature>
<sequence>MNYADKSLPVSPDCDSVQFNYEALAQRSQVPIVKVPDAHLLFSGEFQRIGSDLILSDELHRVIVPNYFKEHVRPQLVSPDGAQLPAQVVDALTGYTAYAQAGAQSPAGKVVGHIVKISGSASIVRNGVTIVANVGDAINQNDVVQTGSNSTLGLALDDGTTFNLSESARFMLNDLTFDASSTSNSSLMTLVEGAASFVAGQVAKTGDMRVATPTATLGIRGTAVNLSISSSDGTVSISVIDQRDGQVHAVQVFSNTGALIGTVSSNGASLTLTPTATFDVIARQVDKTADQIAQEFNAFQQVLSTYDAAKQIFPNLPQHTENTNPTNNNDANPNSTRFAGSPPLNPPGTEYHPPSTTPKVQTASDAPPPTTVIITTAAAADVVTPTPPLIEPTIVAVKTTSIPFIVTPPNVAAITSGAGNHTGPVMSASGDVVYDPDGTIYFYDRTTGTTTTIASPAGGWSYGSPTISSDGRYIVYEGSDGSGTYVFVYGMDSSDPTHYHVQIQLGQGSSPAVSGDGSTIVVEQGAGNIAIYDLQGNLKGTITAGAVGSAGALWTPAISAGGHIIAFWNSDSSSPGGSGHLYAYDLSTGGLTQIANTASGAGNMPPTVSADGHLIAYQGADGSGHSEIYLYDLNTGAVVFHTGNPSGGSYNPVLSPDGHFIVFSSDARLTSSDQNNFTDIYIVDVTNPAAPVYKLVSEGSGAASHGGVAVSAGGQYVAFGNSNHIFFADPTSGRSVVILETSQSPAILTAAGQITVTGDYSGVGIGVTDQFGHPTSDFKAKFDAAGHINWTFSEAKSDFAWLSYGQDATQTFIITLSANNGTVTIPVFVTVHNGIQPVLNTADFAPIATPVSLAEGQQNTAYTITAADLLHGVIDIDGPLRSITALSLQSGGGTLLQVDGQTWTYTPDAGFSGQVIFSYTTSDSIKSASSTASLNIALPLAITAISPDSGVAGDFITSNTNLVVSGTNGSLTSGEKIQLSNDNGVTWTDVVQDTATSWSFADPLTHAVGFTYRVRVVDSNDTPINATSQAVVIDTAPPVLSITSASGFTNQVSLTLTGTLDLADVGAIVTVFDDGQSIGTATVQADGSWTKVVSLHAGANNLSSQAADVAGNLGTSNTIVVTLDTTAPSETLAITAISSDTGTAGDFITSDTTLTVSGSNGALASDEKIQVSSNGGVTWVDVTQSTATTWSYLDPATHAASFTYQVRIVDLAGNIGTTASQAITIDTTAPAEALAITAISSDTGTGGDFITSDTILTVSGTNGALAAGEKIQVSSDGGTTWADVTQSTSTTWSYADPATHAASFTYQARIVDLSGNIGTATSHAVTVDTTAPAEALAITAISSDTATPGDFITSDTTLTVSGSNGALAAGEKIQVSGDGGVTWADVTQLTATTWSYVDPATHVASFTYQARIVDLAGNIGTTASQAITIDTGAPAEALAIAAISSDTGTAGDFITSDTTLTVSGSNGALAPDEKIQVSNNGGVTWADVTQSTATTWSHIDPTTHAASFTYQVRIVDLAGNIGTTASQAVTIDTTAPSEALAITAISSDTGTAGDFVTSDTSLTVSGTNGVLAAGERIQVSSDGGTTWVDVTQSTSTTWSYADPATHATSFTYQARIVDLAGNIGTATSHAVTIDTTAPAEALAITAISSDTGTAGDFITSDTTLTVSGTNGALAASEKIQVSSDGGVTWADVTQSTVTSWSHVDPATHAASFTYQARIVDLAGNIGTTASQAITIDTGAPAEALAITAISSDTGTAGDFITSDTTLTVSGSNGALAPDEKIQVSSNGGVTWVDVTQSTATTWSHIDPATHAASFTYQVRIVDLAGNIGTTASQAVTIDTTAPSEALAITAISADTGTAGDFVTSDTSLTVSGTNGALAPGERIQVSSDGGVTWADVTQSTATTWSHADPATHAASFTYQARIVDLSGNIGTATSHAVTIDTGAPAEALAITAISSDTGTAGDFVTSDTTLTVSGTNGALAASEKIQVSSDGGVTWADVTQSTATSWSHVDPATHAASFTYQARIVDLAGNIGTTASQAITIDTGAPTEALAIAAISSDTGTAGDFITSDTTLTVSGSNGALAAGDKIQVSSDGGTTWVDVTQSTATTWSYLDPATHAASFTYQARIVNLAGNIGTTTSHAVTIDTTAPGETLAITAISSDTGTGGDFVTSDTSLTVSGTNGVLAAGERIQVSSDGGTTWADVTQSTSTTWSYVDPTTHATSFTYQARIIDLAGNIGTTTSHAVTIDTTAPAEALAITAIGSDTGTAGDFITSDTTLTVSGTNGALAAGEKIQISSDGGTTWIDVTQSTSTTWSYADPATHSASFSYQVRIVDLGGNIGTTVSQAITIDTTAPAETLAITAIDQDTGTPGDFVTNDPTLTVSGTNGVLAFGEKIQVSSDGGVTWADATQSTSTTWSYVDPVTHASSFTYQARIVDAAGNIGTTASHAVTIDTSAPTESLAIGSVAGSSSPTSTAITISGTNSVLQAGDKVQISTDGTTWTDVARNSLTRWSFVDTTVRTANFTYFTRVVDSTGNVGATANQPVVVAGNGGTATIAGASSVLAEFTGSGGTLQIGPAGLTGTINAISIASGSVTINGTGTVTATTGDAIDLYATGATSANPANLTVNPTGQVTGAASGISVLQNAYGSITVTASGPVTGQSGKGIWAQQSATGTGSILINGSGSVTGSGAAFSGIVATILNASNNNNITVNESGDITGGYDGIRVVTNGNGNEIITTGANATVTGLTHYGIEAQSGGTGNISITTGSTGTITAASAAINAYNQASAIPKVGGVIASSISVTANGTINSGTVLTGNGSLPAGILAGYKGGANNTVNSSVYGNVNIDNYANVNAAAGDGIRGYNFGSGNVTINHHAGAITAKNEYGIAASSYGSGNVSITTSTGTSIASGSHGIMAINLATAIAGSALSSVSVTASGTITSGTHLSSGGSQPQGISVGYFGSNGTSNSNINGTVTLDNSANVTALAGWGLLAYNWGNGNVTLIDRANTVVSGAQIGIAASSNVSGPTATPSTVTLTVEANATITSGALYGLAGIQSNNASGGSIFITTASGDVITSGGTGINANAVASSASSGTQVSVTAAGTINSGYNFFSNGSGPSGIAAGFGSSNGQVNSAVQGNVVVNTSASVTAASGWGLNLYNFGTGNISATVQAGAVIKAPLVGINAFAQGGGSVTIINNGAITSSGVAINTGTGTGASSVNGTMSVTNTGTIVGSGSVFNQVVQINSSNSTQAATFTNAGTVTASLFGKTTNSYALAMYSVSGTVTALNNGGGVLTGNVSLGGAASFTNAAGAIWSLNGQNSIGSSGGLVANAGIMNVLGFAILSSGGSLALANTGSINLAPNSAARIFGNVSGNGTILIGDRSELEISGTVTGQTVSFATTGRGLLTIDLPSSFSATIDHFSIGNVIALTGAGISSATLGSGTISVTGASQSYSYNVTNVQSGAMLDILAADKLMLLSASTVQLSDNLQYFISSPALSYVLDHDTISGSGSGFVVSTTDASIANTYSVVVNQTSSINVTGAGVGVAVSTGGANIAIVNAGTVSSGGTGISSSSGGGAADISDYGNVSGTQYAIAATSSSGKLNILTGIGASLTSANSYGLYAQTTSGDINITTLFGTINSGSAGILAQEQGSAGASGSITVINESTITSGAFSINSGAATVGPANGSAGIRAGILNNGTTSFNGSTTTGNVYVEDRGNITAATGSGIFAFNYGAGNTTVSLGQGAQIQATAAGSPTSSGFTQYGIFAFNYGAGSSTVTTGWGSTINSGGTAINAGNQATTIAQGSGSTVTVIAQGIITSGVNNNNSGSAPSAIQAGYNPGNAGVSNPNTNNVYGDVFVGVSGDGSTNGFITAAAGSGINAYNYGVGSVTVTLGPRVSIQALTAATSSTSGNAPYGIGILTLGPGNITVTTGSQDNIQSGSTGINAVNEATSIAAAVGATIAVTTAGVIHSRTLLNNGGNQPSGISAGFLGGLTQTPNLNVNGAVIINNAATITADAGIGINAYNFGNGNIAVNQASGANITAVQQAISAHAEGAGTGDIAVNVYANSTLTSAASYGIMALNTNNGSISVITSAGDVINSGGAGINAAQEATATSASTSVVVTAAGTINSGTALTGFGNQPAGIIAGYIGQATNPAPGNAANYNVHGEVVVNNFATITAAAGNGIQAYNYGTGDVYANNFGATITALGGASPPNGSGVGILAQTYGPGSVYVTTTGATFINSGSSGIAALNKATTADPGNPTVVVPATSVISVIANGTIHSGTIPTANAAGDPAAGILASYNPNNQSTVDSRVLGSIFVDDHATIVAPTGTDGIRAANYGTGNISIVVESDADIIAGRYGVAGLGYDGGDVSIVIAGSVIGGTAGIDAITTGSGIVTIDNSGFVSGVITAYNGTVTNQAGADWQLNGASVFTGTSTLSNAGTIESTGVSSIQGLAGLTNTGTIAVESGSLTIGSSVTGGGTAIVHNASLVLSGASDMLVSFNTGPTTPGVLVLGDVTHFTGTVTGFTYGDTIDLVGIAPGSVSVSNSGGLTVNYGTGAFALVGDYDPTGFSIASDGQGGTNIVWNHQAPVIVTSQFGTVHNPDGSTTITGLLVTDSDPNAGTETFSLAATTQAASSGSSVSVSTSSGSLSAINGIFASGVTYLPGATPPATDMVSLTVKDGFGATQTVNFVFNQAGIGPNITLQGTAGNDVIFATNSADTLAGGTGLDQFVFAPASASPIMHTISDFTVGIDKLDVRQFSGLSASSLPSEVQVGNDTLLSLGANDSILLKNIVATSLHATDFIFHA</sequence>
<evidence type="ECO:0000313" key="5">
    <source>
        <dbReference type="EMBL" id="MVT75158.1"/>
    </source>
</evidence>
<feature type="domain" description="Cadherin-like" evidence="3">
    <location>
        <begin position="845"/>
        <end position="936"/>
    </location>
</feature>
<evidence type="ECO:0008006" key="7">
    <source>
        <dbReference type="Google" id="ProtNLM"/>
    </source>
</evidence>
<gene>
    <name evidence="5" type="ORF">GPL20_19330</name>
</gene>
<dbReference type="PANTHER" id="PTHR36842:SF1">
    <property type="entry name" value="PROTEIN TOLB"/>
    <property type="match status" value="1"/>
</dbReference>
<feature type="domain" description="Bacterial Ig-like" evidence="4">
    <location>
        <begin position="1046"/>
        <end position="1125"/>
    </location>
</feature>
<dbReference type="EMBL" id="WQNE01000015">
    <property type="protein sequence ID" value="MVT75158.1"/>
    <property type="molecule type" value="Genomic_DNA"/>
</dbReference>
<evidence type="ECO:0000259" key="3">
    <source>
        <dbReference type="Pfam" id="PF17892"/>
    </source>
</evidence>
<reference evidence="5 6" key="1">
    <citation type="submission" date="2019-12" db="EMBL/GenBank/DDBJ databases">
        <title>Draft genome sequences Bradyrhizobium cajani AMBPC1010, Bradyrhizobium pachyrhizi AMBPC1040 and Bradyrhizobium yuanmingense ALSPC3051, three plant growth promoting strains isolated from nodules of Cajanus cajan L. in Dominican Republic.</title>
        <authorList>
            <person name="Flores-Felix J.D."/>
            <person name="Araujo J."/>
            <person name="Diaz-Alcantara C."/>
            <person name="Gonzalez-Andres F."/>
            <person name="Velazquez E."/>
        </authorList>
    </citation>
    <scope>NUCLEOTIDE SEQUENCE [LARGE SCALE GENOMIC DNA]</scope>
    <source>
        <strain evidence="5 6">1010</strain>
    </source>
</reference>
<comment type="caution">
    <text evidence="5">The sequence shown here is derived from an EMBL/GenBank/DDBJ whole genome shotgun (WGS) entry which is preliminary data.</text>
</comment>
<dbReference type="InterPro" id="IPR044016">
    <property type="entry name" value="Big_13"/>
</dbReference>
<dbReference type="InterPro" id="IPR013783">
    <property type="entry name" value="Ig-like_fold"/>
</dbReference>
<dbReference type="Gene3D" id="2.130.10.10">
    <property type="entry name" value="YVTN repeat-like/Quinoprotein amine dehydrogenase"/>
    <property type="match status" value="1"/>
</dbReference>
<feature type="domain" description="Bacterial Ig-like" evidence="4">
    <location>
        <begin position="1340"/>
        <end position="1431"/>
    </location>
</feature>
<feature type="domain" description="Bacterial Ig-like" evidence="4">
    <location>
        <begin position="1850"/>
        <end position="1941"/>
    </location>
</feature>
<dbReference type="SUPFAM" id="SSF51120">
    <property type="entry name" value="beta-Roll"/>
    <property type="match status" value="1"/>
</dbReference>
<feature type="domain" description="FecR protein" evidence="2">
    <location>
        <begin position="142"/>
        <end position="240"/>
    </location>
</feature>
<protein>
    <recommendedName>
        <fullName evidence="7">FecR protein domain-containing protein</fullName>
    </recommendedName>
</protein>
<feature type="domain" description="Bacterial Ig-like" evidence="4">
    <location>
        <begin position="1238"/>
        <end position="1329"/>
    </location>
</feature>
<feature type="domain" description="Bacterial Ig-like" evidence="4">
    <location>
        <begin position="2258"/>
        <end position="2349"/>
    </location>
</feature>
<dbReference type="InterPro" id="IPR011049">
    <property type="entry name" value="Serralysin-like_metalloprot_C"/>
</dbReference>
<dbReference type="InterPro" id="IPR015943">
    <property type="entry name" value="WD40/YVTN_repeat-like_dom_sf"/>
</dbReference>
<accession>A0A844T7Q6</accession>
<organism evidence="5 6">
    <name type="scientific">Bradyrhizobium cajani</name>
    <dbReference type="NCBI Taxonomy" id="1928661"/>
    <lineage>
        <taxon>Bacteria</taxon>
        <taxon>Pseudomonadati</taxon>
        <taxon>Pseudomonadota</taxon>
        <taxon>Alphaproteobacteria</taxon>
        <taxon>Hyphomicrobiales</taxon>
        <taxon>Nitrobacteraceae</taxon>
        <taxon>Bradyrhizobium</taxon>
    </lineage>
</organism>
<dbReference type="InterPro" id="IPR006860">
    <property type="entry name" value="FecR"/>
</dbReference>
<dbReference type="OrthoDB" id="9773411at2"/>
<evidence type="ECO:0000256" key="1">
    <source>
        <dbReference type="SAM" id="MobiDB-lite"/>
    </source>
</evidence>
<dbReference type="Gene3D" id="2.60.40.10">
    <property type="entry name" value="Immunoglobulins"/>
    <property type="match status" value="15"/>
</dbReference>
<name>A0A844T7Q6_9BRAD</name>
<dbReference type="Proteomes" id="UP000449969">
    <property type="component" value="Unassembled WGS sequence"/>
</dbReference>
<proteinExistence type="predicted"/>
<evidence type="ECO:0000313" key="6">
    <source>
        <dbReference type="Proteomes" id="UP000449969"/>
    </source>
</evidence>
<feature type="domain" description="Bacterial Ig-like" evidence="4">
    <location>
        <begin position="2054"/>
        <end position="2145"/>
    </location>
</feature>
<feature type="region of interest" description="Disordered" evidence="1">
    <location>
        <begin position="316"/>
        <end position="369"/>
    </location>
</feature>
<dbReference type="Pfam" id="PF04773">
    <property type="entry name" value="FecR"/>
    <property type="match status" value="1"/>
</dbReference>